<gene>
    <name evidence="2" type="ORF">N7452_003105</name>
</gene>
<organism evidence="2 3">
    <name type="scientific">Penicillium brevicompactum</name>
    <dbReference type="NCBI Taxonomy" id="5074"/>
    <lineage>
        <taxon>Eukaryota</taxon>
        <taxon>Fungi</taxon>
        <taxon>Dikarya</taxon>
        <taxon>Ascomycota</taxon>
        <taxon>Pezizomycotina</taxon>
        <taxon>Eurotiomycetes</taxon>
        <taxon>Eurotiomycetidae</taxon>
        <taxon>Eurotiales</taxon>
        <taxon>Aspergillaceae</taxon>
        <taxon>Penicillium</taxon>
    </lineage>
</organism>
<dbReference type="AlphaFoldDB" id="A0A9W9UJU6"/>
<name>A0A9W9UJU6_PENBR</name>
<evidence type="ECO:0000313" key="3">
    <source>
        <dbReference type="Proteomes" id="UP001147695"/>
    </source>
</evidence>
<reference evidence="2" key="2">
    <citation type="journal article" date="2023" name="IMA Fungus">
        <title>Comparative genomic study of the Penicillium genus elucidates a diverse pangenome and 15 lateral gene transfer events.</title>
        <authorList>
            <person name="Petersen C."/>
            <person name="Sorensen T."/>
            <person name="Nielsen M.R."/>
            <person name="Sondergaard T.E."/>
            <person name="Sorensen J.L."/>
            <person name="Fitzpatrick D.A."/>
            <person name="Frisvad J.C."/>
            <person name="Nielsen K.L."/>
        </authorList>
    </citation>
    <scope>NUCLEOTIDE SEQUENCE</scope>
    <source>
        <strain evidence="2">IBT 35673</strain>
    </source>
</reference>
<dbReference type="EMBL" id="JAPZBQ010000002">
    <property type="protein sequence ID" value="KAJ5345101.1"/>
    <property type="molecule type" value="Genomic_DNA"/>
</dbReference>
<keyword evidence="1" id="KW-0732">Signal</keyword>
<protein>
    <submittedName>
        <fullName evidence="2">Uncharacterized protein</fullName>
    </submittedName>
</protein>
<feature type="signal peptide" evidence="1">
    <location>
        <begin position="1"/>
        <end position="18"/>
    </location>
</feature>
<evidence type="ECO:0000313" key="2">
    <source>
        <dbReference type="EMBL" id="KAJ5345101.1"/>
    </source>
</evidence>
<feature type="chain" id="PRO_5040723820" evidence="1">
    <location>
        <begin position="19"/>
        <end position="66"/>
    </location>
</feature>
<comment type="caution">
    <text evidence="2">The sequence shown here is derived from an EMBL/GenBank/DDBJ whole genome shotgun (WGS) entry which is preliminary data.</text>
</comment>
<dbReference type="Proteomes" id="UP001147695">
    <property type="component" value="Unassembled WGS sequence"/>
</dbReference>
<accession>A0A9W9UJU6</accession>
<reference evidence="2" key="1">
    <citation type="submission" date="2022-12" db="EMBL/GenBank/DDBJ databases">
        <authorList>
            <person name="Petersen C."/>
        </authorList>
    </citation>
    <scope>NUCLEOTIDE SEQUENCE</scope>
    <source>
        <strain evidence="2">IBT 35673</strain>
    </source>
</reference>
<proteinExistence type="predicted"/>
<evidence type="ECO:0000256" key="1">
    <source>
        <dbReference type="SAM" id="SignalP"/>
    </source>
</evidence>
<sequence>MKVFNIILVAALAAFANAAAVANPEAAMDSAPLEKRCRAMGDVFAVLLSRSSRSTALELIPLWVSM</sequence>